<dbReference type="EMBL" id="HBGW01011062">
    <property type="protein sequence ID" value="CAD9511458.1"/>
    <property type="molecule type" value="Transcribed_RNA"/>
</dbReference>
<keyword evidence="1" id="KW-1133">Transmembrane helix</keyword>
<feature type="transmembrane region" description="Helical" evidence="1">
    <location>
        <begin position="21"/>
        <end position="40"/>
    </location>
</feature>
<feature type="transmembrane region" description="Helical" evidence="1">
    <location>
        <begin position="52"/>
        <end position="73"/>
    </location>
</feature>
<protein>
    <submittedName>
        <fullName evidence="2">Uncharacterized protein</fullName>
    </submittedName>
</protein>
<keyword evidence="1" id="KW-0812">Transmembrane</keyword>
<evidence type="ECO:0000313" key="2">
    <source>
        <dbReference type="EMBL" id="CAD9511458.1"/>
    </source>
</evidence>
<organism evidence="2">
    <name type="scientific">Zooxanthella nutricula</name>
    <dbReference type="NCBI Taxonomy" id="1333877"/>
    <lineage>
        <taxon>Eukaryota</taxon>
        <taxon>Sar</taxon>
        <taxon>Alveolata</taxon>
        <taxon>Dinophyceae</taxon>
        <taxon>Peridiniales</taxon>
        <taxon>Peridiniales incertae sedis</taxon>
        <taxon>Zooxanthella</taxon>
    </lineage>
</organism>
<feature type="transmembrane region" description="Helical" evidence="1">
    <location>
        <begin position="281"/>
        <end position="303"/>
    </location>
</feature>
<gene>
    <name evidence="2" type="ORF">BRAN1462_LOCUS6981</name>
</gene>
<dbReference type="AlphaFoldDB" id="A0A6V0G1Z0"/>
<reference evidence="2" key="1">
    <citation type="submission" date="2021-01" db="EMBL/GenBank/DDBJ databases">
        <authorList>
            <person name="Corre E."/>
            <person name="Pelletier E."/>
            <person name="Niang G."/>
            <person name="Scheremetjew M."/>
            <person name="Finn R."/>
            <person name="Kale V."/>
            <person name="Holt S."/>
            <person name="Cochrane G."/>
            <person name="Meng A."/>
            <person name="Brown T."/>
            <person name="Cohen L."/>
        </authorList>
    </citation>
    <scope>NUCLEOTIDE SEQUENCE</scope>
    <source>
        <strain evidence="2">RCC3387</strain>
    </source>
</reference>
<proteinExistence type="predicted"/>
<evidence type="ECO:0000256" key="1">
    <source>
        <dbReference type="SAM" id="Phobius"/>
    </source>
</evidence>
<name>A0A6V0G1Z0_9DINO</name>
<keyword evidence="1" id="KW-0472">Membrane</keyword>
<feature type="transmembrane region" description="Helical" evidence="1">
    <location>
        <begin position="85"/>
        <end position="108"/>
    </location>
</feature>
<accession>A0A6V0G1Z0</accession>
<sequence length="309" mass="33985">MRLSAEKHHLLQKGLKAAVKPGETILGALVGTLTFGVVYACNCLSVRHTSPGVSTVGIVSCLATTLIAGTVALTRYQTRRPARSWIAGAVIMAICFSMGYSMGNSYWWKTMVNYYTWPEMASYVNIDPDMDRGQSYMDAGTVYFKEGSYVLRNHTVPFRNGLTYCVAPIVRQPMRYEPGSQALPTVNGFVLPRSGTVDFWAVGTDCCGADGGTFDCADVNSLAARSGLRILDETSRSMYLLGVQEWSATTGLPVRHPLFFSWVKDPIMFEEGLAAQCSSDFVIRVTTCLFLSFILSYFLHAALQKVHVN</sequence>